<name>K9VQS3_9CYAN</name>
<proteinExistence type="predicted"/>
<dbReference type="KEGG" id="oni:Osc7112_5636"/>
<dbReference type="AlphaFoldDB" id="K9VQS3"/>
<evidence type="ECO:0000313" key="1">
    <source>
        <dbReference type="EMBL" id="AFZ09852.1"/>
    </source>
</evidence>
<evidence type="ECO:0000313" key="2">
    <source>
        <dbReference type="Proteomes" id="UP000010478"/>
    </source>
</evidence>
<organism evidence="1 2">
    <name type="scientific">Phormidium nigroviride PCC 7112</name>
    <dbReference type="NCBI Taxonomy" id="179408"/>
    <lineage>
        <taxon>Bacteria</taxon>
        <taxon>Bacillati</taxon>
        <taxon>Cyanobacteriota</taxon>
        <taxon>Cyanophyceae</taxon>
        <taxon>Oscillatoriophycideae</taxon>
        <taxon>Oscillatoriales</taxon>
        <taxon>Oscillatoriaceae</taxon>
        <taxon>Phormidium</taxon>
    </lineage>
</organism>
<dbReference type="HOGENOM" id="CLU_2992368_0_0_3"/>
<dbReference type="STRING" id="179408.Osc7112_5636"/>
<protein>
    <submittedName>
        <fullName evidence="1">Uncharacterized protein</fullName>
    </submittedName>
</protein>
<dbReference type="Proteomes" id="UP000010478">
    <property type="component" value="Chromosome"/>
</dbReference>
<keyword evidence="2" id="KW-1185">Reference proteome</keyword>
<reference evidence="1 2" key="1">
    <citation type="submission" date="2012-05" db="EMBL/GenBank/DDBJ databases">
        <title>Finished chromosome of genome of Oscillatoria sp. PCC 7112.</title>
        <authorList>
            <consortium name="US DOE Joint Genome Institute"/>
            <person name="Gugger M."/>
            <person name="Coursin T."/>
            <person name="Rippka R."/>
            <person name="Tandeau De Marsac N."/>
            <person name="Huntemann M."/>
            <person name="Wei C.-L."/>
            <person name="Han J."/>
            <person name="Detter J.C."/>
            <person name="Han C."/>
            <person name="Tapia R."/>
            <person name="Davenport K."/>
            <person name="Daligault H."/>
            <person name="Erkkila T."/>
            <person name="Gu W."/>
            <person name="Munk A.C.C."/>
            <person name="Teshima H."/>
            <person name="Xu Y."/>
            <person name="Chain P."/>
            <person name="Chen A."/>
            <person name="Krypides N."/>
            <person name="Mavromatis K."/>
            <person name="Markowitz V."/>
            <person name="Szeto E."/>
            <person name="Ivanova N."/>
            <person name="Mikhailova N."/>
            <person name="Ovchinnikova G."/>
            <person name="Pagani I."/>
            <person name="Pati A."/>
            <person name="Goodwin L."/>
            <person name="Peters L."/>
            <person name="Pitluck S."/>
            <person name="Woyke T."/>
            <person name="Kerfeld C."/>
        </authorList>
    </citation>
    <scope>NUCLEOTIDE SEQUENCE [LARGE SCALE GENOMIC DNA]</scope>
    <source>
        <strain evidence="1 2">PCC 7112</strain>
    </source>
</reference>
<accession>K9VQS3</accession>
<sequence>MVAKRKVGATQRVICCNIFIILYADHRIVSQVYLEEYESKGYSMKSAFLNGQNEDNI</sequence>
<dbReference type="EMBL" id="CP003614">
    <property type="protein sequence ID" value="AFZ09852.1"/>
    <property type="molecule type" value="Genomic_DNA"/>
</dbReference>
<gene>
    <name evidence="1" type="ORF">Osc7112_5636</name>
</gene>